<name>A0ACB7ZRV8_9AGAM</name>
<sequence length="112" mass="13202">MRGVSVLYLLRLIFLDLSQSSGADIQRTHTHYSHITTTIPYQLGGVYSPATAEARTYYLSSIFLDLYQRQYWPWRESIQSAILLYWLLFAFIWARTIRFSLLRFVSTMIPDL</sequence>
<gene>
    <name evidence="1" type="ORF">BJ138DRAFT_1167429</name>
</gene>
<dbReference type="EMBL" id="MU268705">
    <property type="protein sequence ID" value="KAH7903894.1"/>
    <property type="molecule type" value="Genomic_DNA"/>
</dbReference>
<reference evidence="1" key="1">
    <citation type="journal article" date="2021" name="New Phytol.">
        <title>Evolutionary innovations through gain and loss of genes in the ectomycorrhizal Boletales.</title>
        <authorList>
            <person name="Wu G."/>
            <person name="Miyauchi S."/>
            <person name="Morin E."/>
            <person name="Kuo A."/>
            <person name="Drula E."/>
            <person name="Varga T."/>
            <person name="Kohler A."/>
            <person name="Feng B."/>
            <person name="Cao Y."/>
            <person name="Lipzen A."/>
            <person name="Daum C."/>
            <person name="Hundley H."/>
            <person name="Pangilinan J."/>
            <person name="Johnson J."/>
            <person name="Barry K."/>
            <person name="LaButti K."/>
            <person name="Ng V."/>
            <person name="Ahrendt S."/>
            <person name="Min B."/>
            <person name="Choi I.G."/>
            <person name="Park H."/>
            <person name="Plett J.M."/>
            <person name="Magnuson J."/>
            <person name="Spatafora J.W."/>
            <person name="Nagy L.G."/>
            <person name="Henrissat B."/>
            <person name="Grigoriev I.V."/>
            <person name="Yang Z.L."/>
            <person name="Xu J."/>
            <person name="Martin F.M."/>
        </authorList>
    </citation>
    <scope>NUCLEOTIDE SEQUENCE</scope>
    <source>
        <strain evidence="1">ATCC 28755</strain>
    </source>
</reference>
<organism evidence="1 2">
    <name type="scientific">Hygrophoropsis aurantiaca</name>
    <dbReference type="NCBI Taxonomy" id="72124"/>
    <lineage>
        <taxon>Eukaryota</taxon>
        <taxon>Fungi</taxon>
        <taxon>Dikarya</taxon>
        <taxon>Basidiomycota</taxon>
        <taxon>Agaricomycotina</taxon>
        <taxon>Agaricomycetes</taxon>
        <taxon>Agaricomycetidae</taxon>
        <taxon>Boletales</taxon>
        <taxon>Coniophorineae</taxon>
        <taxon>Hygrophoropsidaceae</taxon>
        <taxon>Hygrophoropsis</taxon>
    </lineage>
</organism>
<dbReference type="Proteomes" id="UP000790377">
    <property type="component" value="Unassembled WGS sequence"/>
</dbReference>
<accession>A0ACB7ZRV8</accession>
<keyword evidence="2" id="KW-1185">Reference proteome</keyword>
<protein>
    <submittedName>
        <fullName evidence="1">Uncharacterized protein</fullName>
    </submittedName>
</protein>
<evidence type="ECO:0000313" key="1">
    <source>
        <dbReference type="EMBL" id="KAH7903894.1"/>
    </source>
</evidence>
<proteinExistence type="predicted"/>
<feature type="non-terminal residue" evidence="1">
    <location>
        <position position="112"/>
    </location>
</feature>
<evidence type="ECO:0000313" key="2">
    <source>
        <dbReference type="Proteomes" id="UP000790377"/>
    </source>
</evidence>
<comment type="caution">
    <text evidence="1">The sequence shown here is derived from an EMBL/GenBank/DDBJ whole genome shotgun (WGS) entry which is preliminary data.</text>
</comment>